<comment type="caution">
    <text evidence="7">The sequence shown here is derived from an EMBL/GenBank/DDBJ whole genome shotgun (WGS) entry which is preliminary data.</text>
</comment>
<dbReference type="EMBL" id="MJFZ01000238">
    <property type="protein sequence ID" value="RAW33424.1"/>
    <property type="molecule type" value="Genomic_DNA"/>
</dbReference>
<evidence type="ECO:0000313" key="3">
    <source>
        <dbReference type="EMBL" id="KAG2935385.1"/>
    </source>
</evidence>
<protein>
    <recommendedName>
        <fullName evidence="1">Reverse transcriptase Ty1/copia-type domain-containing protein</fullName>
    </recommendedName>
</protein>
<evidence type="ECO:0000313" key="2">
    <source>
        <dbReference type="EMBL" id="KAG2863199.1"/>
    </source>
</evidence>
<dbReference type="VEuPathDB" id="FungiDB:PC110_g10247"/>
<gene>
    <name evidence="7" type="ORF">PC110_g10247</name>
    <name evidence="2" type="ORF">PC113_g5643</name>
    <name evidence="3" type="ORF">PC115_g4896</name>
    <name evidence="4" type="ORF">PC117_g8069</name>
    <name evidence="5" type="ORF">PC118_g5492</name>
    <name evidence="6" type="ORF">PC129_g1962</name>
</gene>
<keyword evidence="8" id="KW-1185">Reference proteome</keyword>
<feature type="domain" description="Reverse transcriptase Ty1/copia-type" evidence="1">
    <location>
        <begin position="8"/>
        <end position="98"/>
    </location>
</feature>
<evidence type="ECO:0000313" key="4">
    <source>
        <dbReference type="EMBL" id="KAG2945889.1"/>
    </source>
</evidence>
<evidence type="ECO:0000313" key="8">
    <source>
        <dbReference type="Proteomes" id="UP000251314"/>
    </source>
</evidence>
<dbReference type="Proteomes" id="UP000697107">
    <property type="component" value="Unassembled WGS sequence"/>
</dbReference>
<dbReference type="Proteomes" id="UP000251314">
    <property type="component" value="Unassembled WGS sequence"/>
</dbReference>
<reference evidence="7 8" key="1">
    <citation type="submission" date="2018-01" db="EMBL/GenBank/DDBJ databases">
        <title>Draft genome of the strawberry crown rot pathogen Phytophthora cactorum.</title>
        <authorList>
            <person name="Armitage A.D."/>
            <person name="Lysoe E."/>
            <person name="Nellist C.F."/>
            <person name="Harrison R.J."/>
            <person name="Brurberg M.B."/>
        </authorList>
    </citation>
    <scope>NUCLEOTIDE SEQUENCE [LARGE SCALE GENOMIC DNA]</scope>
    <source>
        <strain evidence="7 8">10300</strain>
    </source>
</reference>
<organism evidence="7 8">
    <name type="scientific">Phytophthora cactorum</name>
    <dbReference type="NCBI Taxonomy" id="29920"/>
    <lineage>
        <taxon>Eukaryota</taxon>
        <taxon>Sar</taxon>
        <taxon>Stramenopiles</taxon>
        <taxon>Oomycota</taxon>
        <taxon>Peronosporomycetes</taxon>
        <taxon>Peronosporales</taxon>
        <taxon>Peronosporaceae</taxon>
        <taxon>Phytophthora</taxon>
    </lineage>
</organism>
<evidence type="ECO:0000313" key="7">
    <source>
        <dbReference type="EMBL" id="RAW33424.1"/>
    </source>
</evidence>
<name>A0A329S998_9STRA</name>
<dbReference type="OrthoDB" id="1740642at2759"/>
<dbReference type="Proteomes" id="UP000774804">
    <property type="component" value="Unassembled WGS sequence"/>
</dbReference>
<dbReference type="EMBL" id="RCMI01000097">
    <property type="protein sequence ID" value="KAG2935385.1"/>
    <property type="molecule type" value="Genomic_DNA"/>
</dbReference>
<dbReference type="Proteomes" id="UP000735874">
    <property type="component" value="Unassembled WGS sequence"/>
</dbReference>
<dbReference type="EMBL" id="RCMG01000110">
    <property type="protein sequence ID" value="KAG2863199.1"/>
    <property type="molecule type" value="Genomic_DNA"/>
</dbReference>
<accession>A0A329S998</accession>
<reference evidence="2" key="2">
    <citation type="submission" date="2018-10" db="EMBL/GenBank/DDBJ databases">
        <title>Effector identification in a new, highly contiguous assembly of the strawberry crown rot pathogen Phytophthora cactorum.</title>
        <authorList>
            <person name="Armitage A.D."/>
            <person name="Nellist C.F."/>
            <person name="Bates H."/>
            <person name="Vickerstaff R.J."/>
            <person name="Harrison R.J."/>
        </authorList>
    </citation>
    <scope>NUCLEOTIDE SEQUENCE</scope>
    <source>
        <strain evidence="2">15-7</strain>
        <strain evidence="3">4032</strain>
        <strain evidence="4">4040</strain>
        <strain evidence="5">P415</strain>
        <strain evidence="6">P421</strain>
    </source>
</reference>
<dbReference type="EMBL" id="RCML01000113">
    <property type="protein sequence ID" value="KAG2990705.1"/>
    <property type="molecule type" value="Genomic_DNA"/>
</dbReference>
<dbReference type="EMBL" id="RCMK01000171">
    <property type="protein sequence ID" value="KAG2945889.1"/>
    <property type="molecule type" value="Genomic_DNA"/>
</dbReference>
<evidence type="ECO:0000313" key="5">
    <source>
        <dbReference type="EMBL" id="KAG2990705.1"/>
    </source>
</evidence>
<dbReference type="InterPro" id="IPR013103">
    <property type="entry name" value="RVT_2"/>
</dbReference>
<dbReference type="Proteomes" id="UP000736787">
    <property type="component" value="Unassembled WGS sequence"/>
</dbReference>
<dbReference type="AlphaFoldDB" id="A0A329S998"/>
<sequence>MDTRTPYLYYRIEDEKIMLVLAYVDDILVSSNDGQREVKLFEDLDVEYGIKDQGLLAQYLGVEVVQTAEYTTIGQTKYSREFLEKFGYGNAHAVGNPMGRMPVSHRSGKTTAVTLAFPIRKRSAC</sequence>
<dbReference type="EMBL" id="RCMV01000034">
    <property type="protein sequence ID" value="KAG3227469.1"/>
    <property type="molecule type" value="Genomic_DNA"/>
</dbReference>
<evidence type="ECO:0000313" key="6">
    <source>
        <dbReference type="EMBL" id="KAG3227469.1"/>
    </source>
</evidence>
<evidence type="ECO:0000259" key="1">
    <source>
        <dbReference type="Pfam" id="PF07727"/>
    </source>
</evidence>
<dbReference type="Pfam" id="PF07727">
    <property type="entry name" value="RVT_2"/>
    <property type="match status" value="1"/>
</dbReference>
<dbReference type="Proteomes" id="UP000760860">
    <property type="component" value="Unassembled WGS sequence"/>
</dbReference>
<proteinExistence type="predicted"/>